<dbReference type="EMBL" id="SLZV01000019">
    <property type="protein sequence ID" value="TCS66148.1"/>
    <property type="molecule type" value="Genomic_DNA"/>
</dbReference>
<dbReference type="EMBL" id="BHEO01000008">
    <property type="protein sequence ID" value="GBU06531.1"/>
    <property type="molecule type" value="Genomic_DNA"/>
</dbReference>
<organism evidence="3 4">
    <name type="scientific">Faecalimonas umbilicata</name>
    <dbReference type="NCBI Taxonomy" id="1912855"/>
    <lineage>
        <taxon>Bacteria</taxon>
        <taxon>Bacillati</taxon>
        <taxon>Bacillota</taxon>
        <taxon>Clostridia</taxon>
        <taxon>Lachnospirales</taxon>
        <taxon>Lachnospiraceae</taxon>
        <taxon>Faecalimonas</taxon>
    </lineage>
</organism>
<dbReference type="RefSeq" id="WP_116442371.1">
    <property type="nucleotide sequence ID" value="NZ_BHEO01000008.1"/>
</dbReference>
<gene>
    <name evidence="3" type="ORF">EDD74_11946</name>
    <name evidence="2" type="ORF">FAEUMB_30720</name>
</gene>
<dbReference type="InterPro" id="IPR003497">
    <property type="entry name" value="BRO_N_domain"/>
</dbReference>
<evidence type="ECO:0000313" key="3">
    <source>
        <dbReference type="EMBL" id="TCS66148.1"/>
    </source>
</evidence>
<comment type="caution">
    <text evidence="3">The sequence shown here is derived from an EMBL/GenBank/DDBJ whole genome shotgun (WGS) entry which is preliminary data.</text>
</comment>
<dbReference type="PROSITE" id="PS51750">
    <property type="entry name" value="BRO_N"/>
    <property type="match status" value="1"/>
</dbReference>
<dbReference type="Proteomes" id="UP000702954">
    <property type="component" value="Unassembled WGS sequence"/>
</dbReference>
<dbReference type="Pfam" id="PF02498">
    <property type="entry name" value="Bro-N"/>
    <property type="match status" value="1"/>
</dbReference>
<dbReference type="PANTHER" id="PTHR36180:SF2">
    <property type="entry name" value="BRO FAMILY PROTEIN"/>
    <property type="match status" value="1"/>
</dbReference>
<dbReference type="Proteomes" id="UP000294613">
    <property type="component" value="Unassembled WGS sequence"/>
</dbReference>
<sequence length="290" mass="33701">MSVDIAIFKNEEFGQVRSVMIGDEPWFVGKDVALALGYERTADAIRQHVEEEDKLTRCFADSGQNRQMYIINESGLYALIFGSKLKSAKRFKRWVTSEVLPAIRRTGRYEMPKQKELISANELAGILKRKQCKVCYRIDGLIRKHPEYQKDFVSGTFENAQGRSFRTYYLTEEGLRIFIRLLEADGTRNSVNTVRGIQMIRSMYPGIVKNMLTERKSEVFVGTGTLRQRFQKAEAVLEMFEQYYLGKDFSEFDEEEKNRFDAALCLLHDQVKEILSKVTESERGEKLSFW</sequence>
<evidence type="ECO:0000313" key="5">
    <source>
        <dbReference type="Proteomes" id="UP000702954"/>
    </source>
</evidence>
<evidence type="ECO:0000313" key="4">
    <source>
        <dbReference type="Proteomes" id="UP000294613"/>
    </source>
</evidence>
<accession>A0A4R3JJ65</accession>
<keyword evidence="5" id="KW-1185">Reference proteome</keyword>
<evidence type="ECO:0000259" key="1">
    <source>
        <dbReference type="PROSITE" id="PS51750"/>
    </source>
</evidence>
<evidence type="ECO:0000313" key="2">
    <source>
        <dbReference type="EMBL" id="GBU06531.1"/>
    </source>
</evidence>
<reference evidence="2 5" key="1">
    <citation type="journal article" date="2018" name="Int. J. Syst. Evol. Microbiol.">
        <title>Draft Genome Sequence of Faecalimonas umbilicata JCM 30896T, an Acetate-Producing Bacterium Isolated from Human Feces.</title>
        <authorList>
            <person name="Sakamoto M."/>
            <person name="Ikeyama N."/>
            <person name="Yuki M."/>
            <person name="Ohkuma M."/>
        </authorList>
    </citation>
    <scope>NUCLEOTIDE SEQUENCE [LARGE SCALE GENOMIC DNA]</scope>
    <source>
        <strain evidence="2 5">EGH7</strain>
    </source>
</reference>
<reference evidence="3 4" key="2">
    <citation type="submission" date="2019-03" db="EMBL/GenBank/DDBJ databases">
        <title>Genomic Encyclopedia of Type Strains, Phase IV (KMG-IV): sequencing the most valuable type-strain genomes for metagenomic binning, comparative biology and taxonomic classification.</title>
        <authorList>
            <person name="Goeker M."/>
        </authorList>
    </citation>
    <scope>NUCLEOTIDE SEQUENCE [LARGE SCALE GENOMIC DNA]</scope>
    <source>
        <strain evidence="3 4">DSM 103426</strain>
    </source>
</reference>
<protein>
    <submittedName>
        <fullName evidence="3">BRO family protein</fullName>
    </submittedName>
</protein>
<feature type="domain" description="Bro-N" evidence="1">
    <location>
        <begin position="1"/>
        <end position="107"/>
    </location>
</feature>
<dbReference type="PANTHER" id="PTHR36180">
    <property type="entry name" value="DNA-BINDING PROTEIN-RELATED-RELATED"/>
    <property type="match status" value="1"/>
</dbReference>
<dbReference type="AlphaFoldDB" id="A0A4R3JJ65"/>
<proteinExistence type="predicted"/>
<name>A0A4R3JJ65_9FIRM</name>
<dbReference type="SMART" id="SM01040">
    <property type="entry name" value="Bro-N"/>
    <property type="match status" value="1"/>
</dbReference>